<protein>
    <submittedName>
        <fullName evidence="1">FAD/NAD-P-binding domain-containing protein</fullName>
    </submittedName>
</protein>
<dbReference type="EMBL" id="MU276071">
    <property type="protein sequence ID" value="KAI0042337.1"/>
    <property type="molecule type" value="Genomic_DNA"/>
</dbReference>
<proteinExistence type="predicted"/>
<accession>A0ACB8RE93</accession>
<sequence length="376" mass="41742">MSSRKNVVIVGGGGFGAVNARALSQKLDPAKHTLTLINSRPYIIHYPATIRMTTTAEEELEKSILFPYDKLLVNDFGTIKIARVVRVDARTEGKGGSVALDTGESIDYDVLLLAPGSVWPEPLDFPDGKEHDKIFRHVQDWRNKFKNAQDIVIVGGGACGIEYAGEVSDFFPGKKVTIVHGSDQLINSTYPDKYRKRVEQSVRAVGVDIVFNDYLDDNTITDGFVTTRKGKKIKADLVVPARGAKPATEFLKSWNSTTGDVLDAHGYIRVRPTLQLLSYPDVFACGDACDWKEQKQLAKHMFQDPVIIANILALLSGKAPPKEYKGGPEFVILSNGRYRGVSYFDYLWGPVLGNWWSRLFKSKDLLVSMARGHYGL</sequence>
<reference evidence="1" key="1">
    <citation type="submission" date="2021-02" db="EMBL/GenBank/DDBJ databases">
        <authorList>
            <consortium name="DOE Joint Genome Institute"/>
            <person name="Ahrendt S."/>
            <person name="Looney B.P."/>
            <person name="Miyauchi S."/>
            <person name="Morin E."/>
            <person name="Drula E."/>
            <person name="Courty P.E."/>
            <person name="Chicoki N."/>
            <person name="Fauchery L."/>
            <person name="Kohler A."/>
            <person name="Kuo A."/>
            <person name="Labutti K."/>
            <person name="Pangilinan J."/>
            <person name="Lipzen A."/>
            <person name="Riley R."/>
            <person name="Andreopoulos W."/>
            <person name="He G."/>
            <person name="Johnson J."/>
            <person name="Barry K.W."/>
            <person name="Grigoriev I.V."/>
            <person name="Nagy L."/>
            <person name="Hibbett D."/>
            <person name="Henrissat B."/>
            <person name="Matheny P.B."/>
            <person name="Labbe J."/>
            <person name="Martin F."/>
        </authorList>
    </citation>
    <scope>NUCLEOTIDE SEQUENCE</scope>
    <source>
        <strain evidence="1">FP105234-sp</strain>
    </source>
</reference>
<gene>
    <name evidence="1" type="ORF">FA95DRAFT_1610279</name>
</gene>
<evidence type="ECO:0000313" key="1">
    <source>
        <dbReference type="EMBL" id="KAI0042337.1"/>
    </source>
</evidence>
<organism evidence="1 2">
    <name type="scientific">Auriscalpium vulgare</name>
    <dbReference type="NCBI Taxonomy" id="40419"/>
    <lineage>
        <taxon>Eukaryota</taxon>
        <taxon>Fungi</taxon>
        <taxon>Dikarya</taxon>
        <taxon>Basidiomycota</taxon>
        <taxon>Agaricomycotina</taxon>
        <taxon>Agaricomycetes</taxon>
        <taxon>Russulales</taxon>
        <taxon>Auriscalpiaceae</taxon>
        <taxon>Auriscalpium</taxon>
    </lineage>
</organism>
<name>A0ACB8RE93_9AGAM</name>
<comment type="caution">
    <text evidence="1">The sequence shown here is derived from an EMBL/GenBank/DDBJ whole genome shotgun (WGS) entry which is preliminary data.</text>
</comment>
<keyword evidence="2" id="KW-1185">Reference proteome</keyword>
<reference evidence="1" key="2">
    <citation type="journal article" date="2022" name="New Phytol.">
        <title>Evolutionary transition to the ectomycorrhizal habit in the genomes of a hyperdiverse lineage of mushroom-forming fungi.</title>
        <authorList>
            <person name="Looney B."/>
            <person name="Miyauchi S."/>
            <person name="Morin E."/>
            <person name="Drula E."/>
            <person name="Courty P.E."/>
            <person name="Kohler A."/>
            <person name="Kuo A."/>
            <person name="LaButti K."/>
            <person name="Pangilinan J."/>
            <person name="Lipzen A."/>
            <person name="Riley R."/>
            <person name="Andreopoulos W."/>
            <person name="He G."/>
            <person name="Johnson J."/>
            <person name="Nolan M."/>
            <person name="Tritt A."/>
            <person name="Barry K.W."/>
            <person name="Grigoriev I.V."/>
            <person name="Nagy L.G."/>
            <person name="Hibbett D."/>
            <person name="Henrissat B."/>
            <person name="Matheny P.B."/>
            <person name="Labbe J."/>
            <person name="Martin F.M."/>
        </authorList>
    </citation>
    <scope>NUCLEOTIDE SEQUENCE</scope>
    <source>
        <strain evidence="1">FP105234-sp</strain>
    </source>
</reference>
<dbReference type="Proteomes" id="UP000814033">
    <property type="component" value="Unassembled WGS sequence"/>
</dbReference>
<evidence type="ECO:0000313" key="2">
    <source>
        <dbReference type="Proteomes" id="UP000814033"/>
    </source>
</evidence>